<dbReference type="PANTHER" id="PTHR13318">
    <property type="entry name" value="PARTNER OF PAIRED, ISOFORM B-RELATED"/>
    <property type="match status" value="1"/>
</dbReference>
<reference evidence="1" key="1">
    <citation type="journal article" date="2022" name="bioRxiv">
        <title>Genomics of Preaxostyla Flagellates Illuminates Evolutionary Transitions and the Path Towards Mitochondrial Loss.</title>
        <authorList>
            <person name="Novak L.V.F."/>
            <person name="Treitli S.C."/>
            <person name="Pyrih J."/>
            <person name="Halakuc P."/>
            <person name="Pipaliya S.V."/>
            <person name="Vacek V."/>
            <person name="Brzon O."/>
            <person name="Soukal P."/>
            <person name="Eme L."/>
            <person name="Dacks J.B."/>
            <person name="Karnkowska A."/>
            <person name="Elias M."/>
            <person name="Hampl V."/>
        </authorList>
    </citation>
    <scope>NUCLEOTIDE SEQUENCE</scope>
    <source>
        <strain evidence="1">RCP-MX</strain>
    </source>
</reference>
<proteinExistence type="predicted"/>
<dbReference type="Proteomes" id="UP001141327">
    <property type="component" value="Unassembled WGS sequence"/>
</dbReference>
<sequence>MVVKRARRKTKVVEDDDDVSVSTPSTVDRAAEEMESSGLFALLGDDLICRSIFALLRDADDDTPIRQRVNLASFVTMRCLCRRMRRLAEESWPFFNFAGFDLMKERLFGPHFERQGRNMVELNLSRVRITPALLTAVSRNCIQLRKLNLSQYEDLRDAHICALATGQDSHADEAATMACLPNLEKLDLSVDEAGRLTPLQFFACYPSLSISLALNFISVCSAGLAGPAGQAGVPVALGWLARLGKLRCLSVSGHEELFVCPADQRAAFWAALPALEHVKLFGAAAICTPLPRLRKLTLSLVAHSSENQHYQVGPEVVRQALECLSFCPCLEAFAAGMRLTGGEPYLYEDGPNEGRYQDMLLDPKPLGTLFTHVPASLWDTLTTLHLAEFFVLPIGELLAAPGGGLHGLVRCETWVDASHDGPLVEQWLDQCPDLECVWLKNVQGALLPRLLASMRELAISGIQSPDAAALRFQSPTLERLTVLLGHEMINRLAVAECPVLREARVRAPMRLAELLIDDCPVLDRLTAEGFEGTRLSMLPIADLRLHQLPALRTLHLPRAGFFKWPAEELETYDEVTTITMSIPPMDGAPWLRHFPGLVSLQVWWMSPRVWWWHPGYAGWHPGYGAPGMVVDGTPGMVVDGTPGMVDGTPGMVDGTSGMVVDGTPGMVVDGTPGIPRVTYPWPEPRDLVKHASIHCPKLEQLTFEFPPPVPMTPSTNLLPWLAQGHLPKVVV</sequence>
<dbReference type="SUPFAM" id="SSF52047">
    <property type="entry name" value="RNI-like"/>
    <property type="match status" value="1"/>
</dbReference>
<dbReference type="Gene3D" id="3.80.10.10">
    <property type="entry name" value="Ribonuclease Inhibitor"/>
    <property type="match status" value="1"/>
</dbReference>
<dbReference type="PANTHER" id="PTHR13318:SF95">
    <property type="entry name" value="F-BOX PROTEIN YLR352W"/>
    <property type="match status" value="1"/>
</dbReference>
<keyword evidence="2" id="KW-1185">Reference proteome</keyword>
<comment type="caution">
    <text evidence="1">The sequence shown here is derived from an EMBL/GenBank/DDBJ whole genome shotgun (WGS) entry which is preliminary data.</text>
</comment>
<evidence type="ECO:0000313" key="1">
    <source>
        <dbReference type="EMBL" id="KAJ4458009.1"/>
    </source>
</evidence>
<accession>A0ABQ8UFI7</accession>
<gene>
    <name evidence="1" type="ORF">PAPYR_6410</name>
</gene>
<evidence type="ECO:0000313" key="2">
    <source>
        <dbReference type="Proteomes" id="UP001141327"/>
    </source>
</evidence>
<dbReference type="EMBL" id="JAPMOS010000036">
    <property type="protein sequence ID" value="KAJ4458009.1"/>
    <property type="molecule type" value="Genomic_DNA"/>
</dbReference>
<name>A0ABQ8UFI7_9EUKA</name>
<dbReference type="InterPro" id="IPR032675">
    <property type="entry name" value="LRR_dom_sf"/>
</dbReference>
<organism evidence="1 2">
    <name type="scientific">Paratrimastix pyriformis</name>
    <dbReference type="NCBI Taxonomy" id="342808"/>
    <lineage>
        <taxon>Eukaryota</taxon>
        <taxon>Metamonada</taxon>
        <taxon>Preaxostyla</taxon>
        <taxon>Paratrimastigidae</taxon>
        <taxon>Paratrimastix</taxon>
    </lineage>
</organism>
<protein>
    <submittedName>
        <fullName evidence="1">Uncharacterized protein</fullName>
    </submittedName>
</protein>